<proteinExistence type="predicted"/>
<dbReference type="EMBL" id="AZFW01000011">
    <property type="protein sequence ID" value="KRM29741.1"/>
    <property type="molecule type" value="Genomic_DNA"/>
</dbReference>
<protein>
    <submittedName>
        <fullName evidence="2">Uncharacterized protein</fullName>
    </submittedName>
</protein>
<dbReference type="Proteomes" id="UP000050949">
    <property type="component" value="Unassembled WGS sequence"/>
</dbReference>
<comment type="caution">
    <text evidence="2">The sequence shown here is derived from an EMBL/GenBank/DDBJ whole genome shotgun (WGS) entry which is preliminary data.</text>
</comment>
<name>A0A0R1XJ75_9LACO</name>
<evidence type="ECO:0000313" key="2">
    <source>
        <dbReference type="EMBL" id="KRM29741.1"/>
    </source>
</evidence>
<feature type="transmembrane region" description="Helical" evidence="1">
    <location>
        <begin position="29"/>
        <end position="45"/>
    </location>
</feature>
<reference evidence="2 3" key="1">
    <citation type="journal article" date="2015" name="Genome Announc.">
        <title>Expanding the biotechnology potential of lactobacilli through comparative genomics of 213 strains and associated genera.</title>
        <authorList>
            <person name="Sun Z."/>
            <person name="Harris H.M."/>
            <person name="McCann A."/>
            <person name="Guo C."/>
            <person name="Argimon S."/>
            <person name="Zhang W."/>
            <person name="Yang X."/>
            <person name="Jeffery I.B."/>
            <person name="Cooney J.C."/>
            <person name="Kagawa T.F."/>
            <person name="Liu W."/>
            <person name="Song Y."/>
            <person name="Salvetti E."/>
            <person name="Wrobel A."/>
            <person name="Rasinkangas P."/>
            <person name="Parkhill J."/>
            <person name="Rea M.C."/>
            <person name="O'Sullivan O."/>
            <person name="Ritari J."/>
            <person name="Douillard F.P."/>
            <person name="Paul Ross R."/>
            <person name="Yang R."/>
            <person name="Briner A.E."/>
            <person name="Felis G.E."/>
            <person name="de Vos W.M."/>
            <person name="Barrangou R."/>
            <person name="Klaenhammer T.R."/>
            <person name="Caufield P.W."/>
            <person name="Cui Y."/>
            <person name="Zhang H."/>
            <person name="O'Toole P.W."/>
        </authorList>
    </citation>
    <scope>NUCLEOTIDE SEQUENCE [LARGE SCALE GENOMIC DNA]</scope>
    <source>
        <strain evidence="2 3">DSM 16991</strain>
    </source>
</reference>
<evidence type="ECO:0000313" key="3">
    <source>
        <dbReference type="Proteomes" id="UP000050949"/>
    </source>
</evidence>
<evidence type="ECO:0000256" key="1">
    <source>
        <dbReference type="SAM" id="Phobius"/>
    </source>
</evidence>
<sequence>MIRIQHYTDPTDIKNNAERPRIQIDVNKPRLFIALVVGIVALGIIHHRQHR</sequence>
<organism evidence="2 3">
    <name type="scientific">Schleiferilactobacillus harbinensis DSM 16991</name>
    <dbReference type="NCBI Taxonomy" id="1122147"/>
    <lineage>
        <taxon>Bacteria</taxon>
        <taxon>Bacillati</taxon>
        <taxon>Bacillota</taxon>
        <taxon>Bacilli</taxon>
        <taxon>Lactobacillales</taxon>
        <taxon>Lactobacillaceae</taxon>
        <taxon>Schleiferilactobacillus</taxon>
    </lineage>
</organism>
<keyword evidence="1" id="KW-0472">Membrane</keyword>
<dbReference type="PATRIC" id="fig|1122147.4.peg.464"/>
<dbReference type="AlphaFoldDB" id="A0A0R1XJ75"/>
<dbReference type="RefSeq" id="WP_155827900.1">
    <property type="nucleotide sequence ID" value="NZ_AUEH01000018.1"/>
</dbReference>
<accession>A0A0R1XJ75</accession>
<gene>
    <name evidence="2" type="ORF">FC91_GL000446</name>
</gene>
<keyword evidence="1" id="KW-0812">Transmembrane</keyword>
<dbReference type="GeneID" id="78511418"/>
<keyword evidence="1" id="KW-1133">Transmembrane helix</keyword>